<dbReference type="OrthoDB" id="346673at2759"/>
<evidence type="ECO:0000259" key="9">
    <source>
        <dbReference type="Pfam" id="PF24882"/>
    </source>
</evidence>
<keyword evidence="6" id="KW-0175">Coiled coil</keyword>
<feature type="region of interest" description="Disordered" evidence="7">
    <location>
        <begin position="1"/>
        <end position="50"/>
    </location>
</feature>
<feature type="domain" description="Origin recognition complex subunit 2 winged-helix" evidence="9">
    <location>
        <begin position="457"/>
        <end position="515"/>
    </location>
</feature>
<dbReference type="RefSeq" id="XP_002173991.1">
    <property type="nucleotide sequence ID" value="XM_002173955.1"/>
</dbReference>
<reference evidence="10 12" key="1">
    <citation type="journal article" date="2011" name="Science">
        <title>Comparative functional genomics of the fission yeasts.</title>
        <authorList>
            <person name="Rhind N."/>
            <person name="Chen Z."/>
            <person name="Yassour M."/>
            <person name="Thompson D.A."/>
            <person name="Haas B.J."/>
            <person name="Habib N."/>
            <person name="Wapinski I."/>
            <person name="Roy S."/>
            <person name="Lin M.F."/>
            <person name="Heiman D.I."/>
            <person name="Young S.K."/>
            <person name="Furuya K."/>
            <person name="Guo Y."/>
            <person name="Pidoux A."/>
            <person name="Chen H.M."/>
            <person name="Robbertse B."/>
            <person name="Goldberg J.M."/>
            <person name="Aoki K."/>
            <person name="Bayne E.H."/>
            <person name="Berlin A.M."/>
            <person name="Desjardins C.A."/>
            <person name="Dobbs E."/>
            <person name="Dukaj L."/>
            <person name="Fan L."/>
            <person name="FitzGerald M.G."/>
            <person name="French C."/>
            <person name="Gujja S."/>
            <person name="Hansen K."/>
            <person name="Keifenheim D."/>
            <person name="Levin J.Z."/>
            <person name="Mosher R.A."/>
            <person name="Mueller C.A."/>
            <person name="Pfiffner J."/>
            <person name="Priest M."/>
            <person name="Russ C."/>
            <person name="Smialowska A."/>
            <person name="Swoboda P."/>
            <person name="Sykes S.M."/>
            <person name="Vaughn M."/>
            <person name="Vengrova S."/>
            <person name="Yoder R."/>
            <person name="Zeng Q."/>
            <person name="Allshire R."/>
            <person name="Baulcombe D."/>
            <person name="Birren B.W."/>
            <person name="Brown W."/>
            <person name="Ekwall K."/>
            <person name="Kellis M."/>
            <person name="Leatherwood J."/>
            <person name="Levin H."/>
            <person name="Margalit H."/>
            <person name="Martienssen R."/>
            <person name="Nieduszynski C.A."/>
            <person name="Spatafora J.W."/>
            <person name="Friedman N."/>
            <person name="Dalgaard J.Z."/>
            <person name="Baumann P."/>
            <person name="Niki H."/>
            <person name="Regev A."/>
            <person name="Nusbaum C."/>
        </authorList>
    </citation>
    <scope>NUCLEOTIDE SEQUENCE [LARGE SCALE GENOMIC DNA]</scope>
    <source>
        <strain evidence="12">yFS275 / FY16936</strain>
    </source>
</reference>
<dbReference type="HOGENOM" id="CLU_509161_0_0_1"/>
<dbReference type="EMBL" id="KE651166">
    <property type="protein sequence ID" value="EEB07698.1"/>
    <property type="molecule type" value="Genomic_DNA"/>
</dbReference>
<dbReference type="GeneID" id="7049462"/>
<evidence type="ECO:0000256" key="5">
    <source>
        <dbReference type="RuleBase" id="RU368084"/>
    </source>
</evidence>
<dbReference type="AlphaFoldDB" id="B6K177"/>
<organism evidence="10 12">
    <name type="scientific">Schizosaccharomyces japonicus (strain yFS275 / FY16936)</name>
    <name type="common">Fission yeast</name>
    <dbReference type="NCBI Taxonomy" id="402676"/>
    <lineage>
        <taxon>Eukaryota</taxon>
        <taxon>Fungi</taxon>
        <taxon>Dikarya</taxon>
        <taxon>Ascomycota</taxon>
        <taxon>Taphrinomycotina</taxon>
        <taxon>Schizosaccharomycetes</taxon>
        <taxon>Schizosaccharomycetales</taxon>
        <taxon>Schizosaccharomycetaceae</taxon>
        <taxon>Schizosaccharomyces</taxon>
    </lineage>
</organism>
<evidence type="ECO:0000313" key="10">
    <source>
        <dbReference type="EMBL" id="EEB07698.1"/>
    </source>
</evidence>
<dbReference type="PANTHER" id="PTHR14052">
    <property type="entry name" value="ORIGIN RECOGNITION COMPLEX SUBUNIT 2"/>
    <property type="match status" value="1"/>
</dbReference>
<comment type="function">
    <text evidence="5">Component of the origin recognition complex (ORC) that binds origins of replication. DNA-binding is ATP-dependent. ORC is required to assemble the pre-replication complex necessary to initiate DNA replication.</text>
</comment>
<feature type="compositionally biased region" description="Basic residues" evidence="7">
    <location>
        <begin position="140"/>
        <end position="150"/>
    </location>
</feature>
<evidence type="ECO:0000313" key="12">
    <source>
        <dbReference type="Proteomes" id="UP000001744"/>
    </source>
</evidence>
<evidence type="ECO:0000256" key="6">
    <source>
        <dbReference type="SAM" id="Coils"/>
    </source>
</evidence>
<dbReference type="Proteomes" id="UP000001744">
    <property type="component" value="Unassembled WGS sequence"/>
</dbReference>
<keyword evidence="4 5" id="KW-0539">Nucleus</keyword>
<evidence type="ECO:0000256" key="1">
    <source>
        <dbReference type="ARBA" id="ARBA00004123"/>
    </source>
</evidence>
<dbReference type="GO" id="GO:0005664">
    <property type="term" value="C:nuclear origin of replication recognition complex"/>
    <property type="evidence" value="ECO:0000318"/>
    <property type="project" value="GO_Central"/>
</dbReference>
<dbReference type="JaponicusDB" id="SJAG_02800">
    <property type="gene designation" value="orc2"/>
</dbReference>
<feature type="domain" description="Origin recognition complex subunit 2 RecA-like" evidence="8">
    <location>
        <begin position="227"/>
        <end position="390"/>
    </location>
</feature>
<dbReference type="InterPro" id="IPR056772">
    <property type="entry name" value="RecA-like_ORC2"/>
</dbReference>
<feature type="compositionally biased region" description="Low complexity" evidence="7">
    <location>
        <begin position="166"/>
        <end position="175"/>
    </location>
</feature>
<proteinExistence type="inferred from homology"/>
<evidence type="ECO:0000256" key="7">
    <source>
        <dbReference type="SAM" id="MobiDB-lite"/>
    </source>
</evidence>
<feature type="coiled-coil region" evidence="6">
    <location>
        <begin position="87"/>
        <end position="115"/>
    </location>
</feature>
<dbReference type="GO" id="GO:0000785">
    <property type="term" value="C:chromatin"/>
    <property type="evidence" value="ECO:0007669"/>
    <property type="project" value="EnsemblFungi"/>
</dbReference>
<dbReference type="InterPro" id="IPR056773">
    <property type="entry name" value="WHD_ORC2"/>
</dbReference>
<dbReference type="STRING" id="402676.B6K177"/>
<dbReference type="eggNOG" id="KOG2928">
    <property type="taxonomic scope" value="Eukaryota"/>
</dbReference>
<evidence type="ECO:0000313" key="11">
    <source>
        <dbReference type="JaponicusDB" id="SJAG_02800"/>
    </source>
</evidence>
<dbReference type="OMA" id="YDFELAY"/>
<name>B6K177_SCHJY</name>
<evidence type="ECO:0000256" key="2">
    <source>
        <dbReference type="ARBA" id="ARBA00007421"/>
    </source>
</evidence>
<sequence>MTNEQDNTIYSTPRHKRVQPGQQPSTPRTPGFRILQPKGPQTRDRSAKRRRIRLELEEHLEDASDEEYDDKVLDLTQALPAPPALKLNSLTSIAEEEEEQEQEREANRMDEKEAIREMGMPVNLSKELSNAMPAPISPVKRGRGRPRKYPLAKPVPGKTTRDVSRGGTISTTTSIDNAQSGSGFEEYFEKLSSKKTSSNTLSQLPVLENEVYLNLVKRIHEENAEKTQTLIYYQCQNFNQWYCELVYGGFNLLFYGFGSKELLLSQFVEAKLAAQYPVFVVKGYFPSLQLRSLLTGILELLDSPPTVSAQDMVQRIVDVMNDPQRTYEKLVLLIHNIDGEELVDERCQTSFATLAMCPNIYLIASVDHVNFPLLWDSALESQLNFVMHDATTFARYYNETTYENSLGIGRAGNTNKEKAIKHVLSSLPSNSRAIFKLLLIEQLERMVDLSPAECKLGERVGVEYRLFFHKCSSEFLCSNEMNFRSQLTEFFDHDIISSKHDASNLEYLWIPHPKELLETLLEGLMESV</sequence>
<dbReference type="GO" id="GO:0003688">
    <property type="term" value="F:DNA replication origin binding"/>
    <property type="evidence" value="ECO:0000318"/>
    <property type="project" value="GO_Central"/>
</dbReference>
<dbReference type="Pfam" id="PF04084">
    <property type="entry name" value="RecA-like_ORC2"/>
    <property type="match status" value="1"/>
</dbReference>
<feature type="compositionally biased region" description="Polar residues" evidence="7">
    <location>
        <begin position="1"/>
        <end position="11"/>
    </location>
</feature>
<dbReference type="VEuPathDB" id="FungiDB:SJAG_02800"/>
<dbReference type="PANTHER" id="PTHR14052:SF0">
    <property type="entry name" value="ORIGIN RECOGNITION COMPLEX SUBUNIT 2"/>
    <property type="match status" value="1"/>
</dbReference>
<dbReference type="InterPro" id="IPR007220">
    <property type="entry name" value="ORC2"/>
</dbReference>
<feature type="region of interest" description="Disordered" evidence="7">
    <location>
        <begin position="132"/>
        <end position="176"/>
    </location>
</feature>
<dbReference type="GO" id="GO:0006260">
    <property type="term" value="P:DNA replication"/>
    <property type="evidence" value="ECO:0007669"/>
    <property type="project" value="UniProtKB-UniRule"/>
</dbReference>
<keyword evidence="12" id="KW-1185">Reference proteome</keyword>
<comment type="similarity">
    <text evidence="2 5">Belongs to the ORC2 family.</text>
</comment>
<keyword evidence="3 5" id="KW-0235">DNA replication</keyword>
<comment type="subunit">
    <text evidence="5">Component of the origin recognition complex (ORC).</text>
</comment>
<protein>
    <recommendedName>
        <fullName evidence="5">Origin recognition complex subunit 2</fullName>
    </recommendedName>
</protein>
<evidence type="ECO:0000256" key="4">
    <source>
        <dbReference type="ARBA" id="ARBA00023242"/>
    </source>
</evidence>
<evidence type="ECO:0000259" key="8">
    <source>
        <dbReference type="Pfam" id="PF04084"/>
    </source>
</evidence>
<accession>B6K177</accession>
<gene>
    <name evidence="11" type="primary">orc2</name>
    <name evidence="10" type="ORF">SJAG_02800</name>
</gene>
<evidence type="ECO:0000256" key="3">
    <source>
        <dbReference type="ARBA" id="ARBA00022705"/>
    </source>
</evidence>
<dbReference type="Pfam" id="PF24882">
    <property type="entry name" value="WHD_ORC2"/>
    <property type="match status" value="1"/>
</dbReference>
<comment type="subcellular location">
    <subcellularLocation>
        <location evidence="1 5">Nucleus</location>
    </subcellularLocation>
</comment>